<proteinExistence type="predicted"/>
<evidence type="ECO:0000313" key="2">
    <source>
        <dbReference type="Proteomes" id="UP000642125"/>
    </source>
</evidence>
<gene>
    <name evidence="1" type="ORF">Cpa01nite_24450</name>
</gene>
<dbReference type="EMBL" id="BONO01000018">
    <property type="protein sequence ID" value="GIG37064.1"/>
    <property type="molecule type" value="Genomic_DNA"/>
</dbReference>
<evidence type="ECO:0000313" key="1">
    <source>
        <dbReference type="EMBL" id="GIG37064.1"/>
    </source>
</evidence>
<accession>A0A919P9U4</accession>
<sequence length="77" mass="8186">MTLDDLGRPAAIRRLPAAWTPFDELRAAVGPTPCVARPHSGLVHRDGPCQCFVGGPAPEHAERPEDLVLALAWHGAA</sequence>
<dbReference type="AlphaFoldDB" id="A0A919P9U4"/>
<dbReference type="Proteomes" id="UP000642125">
    <property type="component" value="Unassembled WGS sequence"/>
</dbReference>
<dbReference type="RefSeq" id="WP_203669082.1">
    <property type="nucleotide sequence ID" value="NZ_BONO01000018.1"/>
</dbReference>
<protein>
    <submittedName>
        <fullName evidence="1">Uncharacterized protein</fullName>
    </submittedName>
</protein>
<organism evidence="1 2">
    <name type="scientific">Cellulomonas pakistanensis</name>
    <dbReference type="NCBI Taxonomy" id="992287"/>
    <lineage>
        <taxon>Bacteria</taxon>
        <taxon>Bacillati</taxon>
        <taxon>Actinomycetota</taxon>
        <taxon>Actinomycetes</taxon>
        <taxon>Micrococcales</taxon>
        <taxon>Cellulomonadaceae</taxon>
        <taxon>Cellulomonas</taxon>
    </lineage>
</organism>
<reference evidence="1" key="1">
    <citation type="submission" date="2021-01" db="EMBL/GenBank/DDBJ databases">
        <title>Whole genome shotgun sequence of Cellulomonas pakistanensis NBRC 110800.</title>
        <authorList>
            <person name="Komaki H."/>
            <person name="Tamura T."/>
        </authorList>
    </citation>
    <scope>NUCLEOTIDE SEQUENCE</scope>
    <source>
        <strain evidence="1">NBRC 110800</strain>
    </source>
</reference>
<keyword evidence="2" id="KW-1185">Reference proteome</keyword>
<name>A0A919P9U4_9CELL</name>
<comment type="caution">
    <text evidence="1">The sequence shown here is derived from an EMBL/GenBank/DDBJ whole genome shotgun (WGS) entry which is preliminary data.</text>
</comment>